<dbReference type="AlphaFoldDB" id="W1N603"/>
<evidence type="ECO:0000256" key="5">
    <source>
        <dbReference type="ARBA" id="ARBA00022857"/>
    </source>
</evidence>
<proteinExistence type="inferred from homology"/>
<evidence type="ECO:0000313" key="14">
    <source>
        <dbReference type="Proteomes" id="UP000019113"/>
    </source>
</evidence>
<dbReference type="InterPro" id="IPR012825">
    <property type="entry name" value="BluB"/>
</dbReference>
<keyword evidence="6" id="KW-0560">Oxidoreductase</keyword>
<feature type="domain" description="Nitroreductase" evidence="12">
    <location>
        <begin position="24"/>
        <end position="191"/>
    </location>
</feature>
<evidence type="ECO:0000256" key="4">
    <source>
        <dbReference type="ARBA" id="ARBA00022741"/>
    </source>
</evidence>
<reference evidence="13 14" key="1">
    <citation type="submission" date="2013-08" db="EMBL/GenBank/DDBJ databases">
        <title>draft genome of Halomonas huanghegensis, strain BJGMM-B45T.</title>
        <authorList>
            <person name="Miao C."/>
            <person name="Wan Y."/>
            <person name="Jin W."/>
        </authorList>
    </citation>
    <scope>NUCLEOTIDE SEQUENCE [LARGE SCALE GENOMIC DNA]</scope>
    <source>
        <strain evidence="13 14">BJGMM-B45</strain>
    </source>
</reference>
<keyword evidence="3" id="KW-0288">FMN</keyword>
<dbReference type="PANTHER" id="PTHR23026">
    <property type="entry name" value="NADPH NITROREDUCTASE"/>
    <property type="match status" value="1"/>
</dbReference>
<evidence type="ECO:0000256" key="8">
    <source>
        <dbReference type="ARBA" id="ARBA00051314"/>
    </source>
</evidence>
<keyword evidence="2" id="KW-0285">Flavoprotein</keyword>
<dbReference type="Gene3D" id="3.40.109.10">
    <property type="entry name" value="NADH Oxidase"/>
    <property type="match status" value="1"/>
</dbReference>
<dbReference type="OrthoDB" id="9773807at2"/>
<dbReference type="GO" id="GO:0009236">
    <property type="term" value="P:cobalamin biosynthetic process"/>
    <property type="evidence" value="ECO:0007669"/>
    <property type="project" value="UniProtKB-ARBA"/>
</dbReference>
<evidence type="ECO:0000256" key="11">
    <source>
        <dbReference type="ARBA" id="ARBA00068702"/>
    </source>
</evidence>
<dbReference type="InterPro" id="IPR050627">
    <property type="entry name" value="Nitroreductase/BluB"/>
</dbReference>
<evidence type="ECO:0000259" key="12">
    <source>
        <dbReference type="Pfam" id="PF00881"/>
    </source>
</evidence>
<sequence>MTRSHHSFSEDFSEEERRGLYRAIYERRDVRSQFLPDPIPSDVLGRLLEAAHHAPSVGFMQPWDFLVIDSIEVRRRVLENFEHENTRAADNYDGERRSSYLALKLQGILDSPLNICITCDRSRGGPTVLGRNTIVETDLFSTCLAVQNLWLAARAEGIGVGWVSILDQQRLAQVLELPESVYPLAYLCVGYVSEFLEQPELEARGWRSRLPLQQLVHHNGWQQTLDAEHPLAEWLSERSSGISSRDT</sequence>
<dbReference type="EMBL" id="AVBC01000039">
    <property type="protein sequence ID" value="ERL50606.1"/>
    <property type="molecule type" value="Genomic_DNA"/>
</dbReference>
<evidence type="ECO:0000256" key="10">
    <source>
        <dbReference type="ARBA" id="ARBA00066311"/>
    </source>
</evidence>
<dbReference type="InterPro" id="IPR029479">
    <property type="entry name" value="Nitroreductase"/>
</dbReference>
<keyword evidence="14" id="KW-1185">Reference proteome</keyword>
<evidence type="ECO:0000256" key="6">
    <source>
        <dbReference type="ARBA" id="ARBA00023002"/>
    </source>
</evidence>
<evidence type="ECO:0000313" key="13">
    <source>
        <dbReference type="EMBL" id="ERL50606.1"/>
    </source>
</evidence>
<comment type="similarity">
    <text evidence="9">Belongs to the BluB family.</text>
</comment>
<dbReference type="FunFam" id="3.40.109.10:FF:000013">
    <property type="entry name" value="5,6-dimethylbenzimidazole synthase"/>
    <property type="match status" value="1"/>
</dbReference>
<dbReference type="InterPro" id="IPR000415">
    <property type="entry name" value="Nitroreductase-like"/>
</dbReference>
<dbReference type="GO" id="GO:0000166">
    <property type="term" value="F:nucleotide binding"/>
    <property type="evidence" value="ECO:0007669"/>
    <property type="project" value="UniProtKB-KW"/>
</dbReference>
<dbReference type="RefSeq" id="WP_021820659.1">
    <property type="nucleotide sequence ID" value="NZ_AVBC01000039.1"/>
</dbReference>
<dbReference type="SUPFAM" id="SSF55469">
    <property type="entry name" value="FMN-dependent nitroreductase-like"/>
    <property type="match status" value="1"/>
</dbReference>
<dbReference type="eggNOG" id="COG0778">
    <property type="taxonomic scope" value="Bacteria"/>
</dbReference>
<dbReference type="Proteomes" id="UP000019113">
    <property type="component" value="Unassembled WGS sequence"/>
</dbReference>
<comment type="subunit">
    <text evidence="1">Homooctamer.</text>
</comment>
<dbReference type="EC" id="1.13.11.79" evidence="10"/>
<accession>W1N603</accession>
<evidence type="ECO:0000256" key="1">
    <source>
        <dbReference type="ARBA" id="ARBA00011823"/>
    </source>
</evidence>
<dbReference type="CDD" id="cd02145">
    <property type="entry name" value="BluB"/>
    <property type="match status" value="1"/>
</dbReference>
<evidence type="ECO:0000256" key="7">
    <source>
        <dbReference type="ARBA" id="ARBA00023027"/>
    </source>
</evidence>
<dbReference type="PANTHER" id="PTHR23026:SF90">
    <property type="entry name" value="IODOTYROSINE DEIODINASE 1"/>
    <property type="match status" value="1"/>
</dbReference>
<dbReference type="Pfam" id="PF00881">
    <property type="entry name" value="Nitroreductase"/>
    <property type="match status" value="1"/>
</dbReference>
<keyword evidence="7" id="KW-0520">NAD</keyword>
<keyword evidence="5" id="KW-0521">NADP</keyword>
<dbReference type="KEGG" id="hhu:AR456_06965"/>
<dbReference type="PATRIC" id="fig|1178482.3.peg.3700"/>
<dbReference type="STRING" id="1178482.AR456_06965"/>
<name>W1N603_9GAMM</name>
<evidence type="ECO:0000256" key="2">
    <source>
        <dbReference type="ARBA" id="ARBA00022630"/>
    </source>
</evidence>
<evidence type="ECO:0000256" key="9">
    <source>
        <dbReference type="ARBA" id="ARBA00061097"/>
    </source>
</evidence>
<comment type="catalytic activity">
    <reaction evidence="8">
        <text>FMNH2 + O2 = dialurate + 5,6-dimethylbenzimidazole + D-erythrose 4-phosphate + H(+)</text>
        <dbReference type="Rhea" id="RHEA:27345"/>
        <dbReference type="ChEBI" id="CHEBI:15378"/>
        <dbReference type="ChEBI" id="CHEBI:15379"/>
        <dbReference type="ChEBI" id="CHEBI:15890"/>
        <dbReference type="ChEBI" id="CHEBI:16897"/>
        <dbReference type="ChEBI" id="CHEBI:57618"/>
        <dbReference type="ChEBI" id="CHEBI:140629"/>
        <dbReference type="EC" id="1.13.11.79"/>
    </reaction>
</comment>
<organism evidence="13 14">
    <name type="scientific">Halomonas huangheensis</name>
    <dbReference type="NCBI Taxonomy" id="1178482"/>
    <lineage>
        <taxon>Bacteria</taxon>
        <taxon>Pseudomonadati</taxon>
        <taxon>Pseudomonadota</taxon>
        <taxon>Gammaproteobacteria</taxon>
        <taxon>Oceanospirillales</taxon>
        <taxon>Halomonadaceae</taxon>
        <taxon>Halomonas</taxon>
    </lineage>
</organism>
<comment type="caution">
    <text evidence="13">The sequence shown here is derived from an EMBL/GenBank/DDBJ whole genome shotgun (WGS) entry which is preliminary data.</text>
</comment>
<gene>
    <name evidence="13" type="ORF">BJB45_05610</name>
</gene>
<dbReference type="GO" id="GO:0102919">
    <property type="term" value="F:5,6-dimethylbenzimidazole synthase activity"/>
    <property type="evidence" value="ECO:0007669"/>
    <property type="project" value="UniProtKB-EC"/>
</dbReference>
<dbReference type="NCBIfam" id="TIGR02476">
    <property type="entry name" value="BluB"/>
    <property type="match status" value="1"/>
</dbReference>
<protein>
    <recommendedName>
        <fullName evidence="11">5,6-dimethylbenzimidazole synthase</fullName>
        <ecNumber evidence="10">1.13.11.79</ecNumber>
    </recommendedName>
</protein>
<evidence type="ECO:0000256" key="3">
    <source>
        <dbReference type="ARBA" id="ARBA00022643"/>
    </source>
</evidence>
<keyword evidence="4" id="KW-0547">Nucleotide-binding</keyword>